<evidence type="ECO:0000259" key="2">
    <source>
        <dbReference type="PROSITE" id="PS51099"/>
    </source>
</evidence>
<evidence type="ECO:0000313" key="4">
    <source>
        <dbReference type="Proteomes" id="UP000181997"/>
    </source>
</evidence>
<dbReference type="Proteomes" id="UP000181997">
    <property type="component" value="Unassembled WGS sequence"/>
</dbReference>
<keyword evidence="1" id="KW-0808">Transferase</keyword>
<dbReference type="CDD" id="cd05566">
    <property type="entry name" value="PTS_IIB_galactitol"/>
    <property type="match status" value="1"/>
</dbReference>
<dbReference type="OrthoDB" id="6505030at2"/>
<reference evidence="4" key="1">
    <citation type="submission" date="2016-08" db="EMBL/GenBank/DDBJ databases">
        <authorList>
            <person name="Varghese N."/>
            <person name="Submissions Spin"/>
        </authorList>
    </citation>
    <scope>NUCLEOTIDE SEQUENCE [LARGE SCALE GENOMIC DNA]</scope>
    <source>
        <strain evidence="4">SGD-1123</strain>
    </source>
</reference>
<proteinExistence type="predicted"/>
<evidence type="ECO:0000256" key="1">
    <source>
        <dbReference type="ARBA" id="ARBA00022679"/>
    </source>
</evidence>
<keyword evidence="4" id="KW-1185">Reference proteome</keyword>
<protein>
    <submittedName>
        <fullName evidence="3">PTS system IIB component, Gat family</fullName>
    </submittedName>
</protein>
<dbReference type="InterPro" id="IPR036095">
    <property type="entry name" value="PTS_EIIB-like_sf"/>
</dbReference>
<dbReference type="AlphaFoldDB" id="A0A0V8HCS4"/>
<dbReference type="PROSITE" id="PS51099">
    <property type="entry name" value="PTS_EIIB_TYPE_2"/>
    <property type="match status" value="1"/>
</dbReference>
<feature type="domain" description="PTS EIIB type-2" evidence="2">
    <location>
        <begin position="3"/>
        <end position="94"/>
    </location>
</feature>
<evidence type="ECO:0000313" key="3">
    <source>
        <dbReference type="EMBL" id="SCC23011.1"/>
    </source>
</evidence>
<dbReference type="GO" id="GO:0008982">
    <property type="term" value="F:protein-N(PI)-phosphohistidine-sugar phosphotransferase activity"/>
    <property type="evidence" value="ECO:0007669"/>
    <property type="project" value="InterPro"/>
</dbReference>
<dbReference type="EMBL" id="FMAU01000004">
    <property type="protein sequence ID" value="SCC23011.1"/>
    <property type="molecule type" value="Genomic_DNA"/>
</dbReference>
<name>A0A0V8HCS4_9BACI</name>
<gene>
    <name evidence="3" type="ORF">GA0061094_3275</name>
</gene>
<dbReference type="GO" id="GO:0009401">
    <property type="term" value="P:phosphoenolpyruvate-dependent sugar phosphotransferase system"/>
    <property type="evidence" value="ECO:0007669"/>
    <property type="project" value="InterPro"/>
</dbReference>
<dbReference type="InterPro" id="IPR013011">
    <property type="entry name" value="PTS_EIIB_2"/>
</dbReference>
<dbReference type="InterPro" id="IPR003501">
    <property type="entry name" value="PTS_EIIB_2/3"/>
</dbReference>
<accession>A0A0V8HCS4</accession>
<organism evidence="3 4">
    <name type="scientific">[Bacillus] enclensis</name>
    <dbReference type="NCBI Taxonomy" id="1402860"/>
    <lineage>
        <taxon>Bacteria</taxon>
        <taxon>Bacillati</taxon>
        <taxon>Bacillota</taxon>
        <taxon>Bacilli</taxon>
        <taxon>Bacillales</taxon>
        <taxon>Bacillaceae</taxon>
        <taxon>Rossellomorea</taxon>
    </lineage>
</organism>
<dbReference type="Pfam" id="PF02302">
    <property type="entry name" value="PTS_IIB"/>
    <property type="match status" value="1"/>
</dbReference>
<dbReference type="SUPFAM" id="SSF52794">
    <property type="entry name" value="PTS system IIB component-like"/>
    <property type="match status" value="1"/>
</dbReference>
<sequence length="94" mass="10000">MKKKVLVICGTGVATSTVIMGKLQQFLKEKGIAAELKQSKVTDVLNIASQYDVVISTTIVPPSITSQVRVINAVPILTGVGKDEVFAEIENALT</sequence>
<dbReference type="RefSeq" id="WP_032086813.1">
    <property type="nucleotide sequence ID" value="NZ_FMAU01000004.1"/>
</dbReference>
<dbReference type="Gene3D" id="3.40.50.2300">
    <property type="match status" value="1"/>
</dbReference>